<name>A0ABW3VN70_9PSEU</name>
<feature type="non-terminal residue" evidence="1">
    <location>
        <position position="1"/>
    </location>
</feature>
<evidence type="ECO:0000313" key="2">
    <source>
        <dbReference type="Proteomes" id="UP001597182"/>
    </source>
</evidence>
<reference evidence="2" key="1">
    <citation type="journal article" date="2019" name="Int. J. Syst. Evol. Microbiol.">
        <title>The Global Catalogue of Microorganisms (GCM) 10K type strain sequencing project: providing services to taxonomists for standard genome sequencing and annotation.</title>
        <authorList>
            <consortium name="The Broad Institute Genomics Platform"/>
            <consortium name="The Broad Institute Genome Sequencing Center for Infectious Disease"/>
            <person name="Wu L."/>
            <person name="Ma J."/>
        </authorList>
    </citation>
    <scope>NUCLEOTIDE SEQUENCE [LARGE SCALE GENOMIC DNA]</scope>
    <source>
        <strain evidence="2">CCUG 49018</strain>
    </source>
</reference>
<dbReference type="Proteomes" id="UP001597182">
    <property type="component" value="Unassembled WGS sequence"/>
</dbReference>
<sequence>LDRPDEAARVAATTRSDLVIGQLGASADRSAALGRIAESLPTELRETFGASGRLVSERRRTH</sequence>
<keyword evidence="2" id="KW-1185">Reference proteome</keyword>
<gene>
    <name evidence="1" type="ORF">ACFQ34_21305</name>
</gene>
<proteinExistence type="predicted"/>
<accession>A0ABW3VN70</accession>
<dbReference type="RefSeq" id="WP_379653078.1">
    <property type="nucleotide sequence ID" value="NZ_JBHTMB010000176.1"/>
</dbReference>
<dbReference type="EMBL" id="JBHTMB010000176">
    <property type="protein sequence ID" value="MFD1235838.1"/>
    <property type="molecule type" value="Genomic_DNA"/>
</dbReference>
<comment type="caution">
    <text evidence="1">The sequence shown here is derived from an EMBL/GenBank/DDBJ whole genome shotgun (WGS) entry which is preliminary data.</text>
</comment>
<organism evidence="1 2">
    <name type="scientific">Pseudonocardia benzenivorans</name>
    <dbReference type="NCBI Taxonomy" id="228005"/>
    <lineage>
        <taxon>Bacteria</taxon>
        <taxon>Bacillati</taxon>
        <taxon>Actinomycetota</taxon>
        <taxon>Actinomycetes</taxon>
        <taxon>Pseudonocardiales</taxon>
        <taxon>Pseudonocardiaceae</taxon>
        <taxon>Pseudonocardia</taxon>
    </lineage>
</organism>
<evidence type="ECO:0000313" key="1">
    <source>
        <dbReference type="EMBL" id="MFD1235838.1"/>
    </source>
</evidence>
<protein>
    <submittedName>
        <fullName evidence="1">Uncharacterized protein</fullName>
    </submittedName>
</protein>